<dbReference type="RefSeq" id="WP_269312490.1">
    <property type="nucleotide sequence ID" value="NZ_CP114052.1"/>
</dbReference>
<dbReference type="PIRSF" id="PIRSF037677">
    <property type="entry name" value="DNA_mis_repair_Msh6"/>
    <property type="match status" value="1"/>
</dbReference>
<evidence type="ECO:0000259" key="10">
    <source>
        <dbReference type="PROSITE" id="PS00486"/>
    </source>
</evidence>
<evidence type="ECO:0000256" key="6">
    <source>
        <dbReference type="ARBA" id="ARBA00023204"/>
    </source>
</evidence>
<reference evidence="11" key="1">
    <citation type="submission" date="2022-12" db="EMBL/GenBank/DDBJ databases">
        <title>Peptostreptococcus.</title>
        <authorList>
            <person name="Lee S.H."/>
        </authorList>
    </citation>
    <scope>NUCLEOTIDE SEQUENCE</scope>
    <source>
        <strain evidence="11">CBA3647</strain>
    </source>
</reference>
<keyword evidence="12" id="KW-1185">Reference proteome</keyword>
<evidence type="ECO:0000313" key="11">
    <source>
        <dbReference type="EMBL" id="WAW15809.1"/>
    </source>
</evidence>
<dbReference type="Pfam" id="PF00488">
    <property type="entry name" value="MutS_V"/>
    <property type="match status" value="1"/>
</dbReference>
<dbReference type="Pfam" id="PF05192">
    <property type="entry name" value="MutS_III"/>
    <property type="match status" value="1"/>
</dbReference>
<dbReference type="Gene3D" id="3.40.50.300">
    <property type="entry name" value="P-loop containing nucleotide triphosphate hydrolases"/>
    <property type="match status" value="1"/>
</dbReference>
<dbReference type="NCBIfam" id="TIGR01070">
    <property type="entry name" value="mutS1"/>
    <property type="match status" value="1"/>
</dbReference>
<evidence type="ECO:0000256" key="9">
    <source>
        <dbReference type="RuleBase" id="RU003756"/>
    </source>
</evidence>
<dbReference type="InterPro" id="IPR007860">
    <property type="entry name" value="DNA_mmatch_repair_MutS_con_dom"/>
</dbReference>
<evidence type="ECO:0000313" key="12">
    <source>
        <dbReference type="Proteomes" id="UP001164187"/>
    </source>
</evidence>
<keyword evidence="6 7" id="KW-0234">DNA repair</keyword>
<dbReference type="InterPro" id="IPR000432">
    <property type="entry name" value="DNA_mismatch_repair_MutS_C"/>
</dbReference>
<evidence type="ECO:0000256" key="5">
    <source>
        <dbReference type="ARBA" id="ARBA00023125"/>
    </source>
</evidence>
<keyword evidence="5 7" id="KW-0238">DNA-binding</keyword>
<dbReference type="SMART" id="SM00533">
    <property type="entry name" value="MUTSd"/>
    <property type="match status" value="1"/>
</dbReference>
<comment type="function">
    <text evidence="7">This protein is involved in the repair of mismatches in DNA. It is possible that it carries out the mismatch recognition step. This protein has a weak ATPase activity.</text>
</comment>
<dbReference type="PANTHER" id="PTHR11361:SF34">
    <property type="entry name" value="DNA MISMATCH REPAIR PROTEIN MSH1, MITOCHONDRIAL"/>
    <property type="match status" value="1"/>
</dbReference>
<keyword evidence="2 7" id="KW-0547">Nucleotide-binding</keyword>
<dbReference type="PANTHER" id="PTHR11361">
    <property type="entry name" value="DNA MISMATCH REPAIR PROTEIN MUTS FAMILY MEMBER"/>
    <property type="match status" value="1"/>
</dbReference>
<dbReference type="PROSITE" id="PS00486">
    <property type="entry name" value="DNA_MISMATCH_REPAIR_2"/>
    <property type="match status" value="1"/>
</dbReference>
<dbReference type="InterPro" id="IPR016151">
    <property type="entry name" value="DNA_mismatch_repair_MutS_N"/>
</dbReference>
<dbReference type="SUPFAM" id="SSF55271">
    <property type="entry name" value="DNA repair protein MutS, domain I"/>
    <property type="match status" value="1"/>
</dbReference>
<dbReference type="InterPro" id="IPR036187">
    <property type="entry name" value="DNA_mismatch_repair_MutS_sf"/>
</dbReference>
<dbReference type="Gene3D" id="1.10.1420.10">
    <property type="match status" value="2"/>
</dbReference>
<dbReference type="HAMAP" id="MF_00096">
    <property type="entry name" value="MutS"/>
    <property type="match status" value="1"/>
</dbReference>
<proteinExistence type="inferred from homology"/>
<dbReference type="InterPro" id="IPR017261">
    <property type="entry name" value="DNA_mismatch_repair_MutS/MSH"/>
</dbReference>
<protein>
    <recommendedName>
        <fullName evidence="7 8">DNA mismatch repair protein MutS</fullName>
    </recommendedName>
</protein>
<evidence type="ECO:0000256" key="4">
    <source>
        <dbReference type="ARBA" id="ARBA00022840"/>
    </source>
</evidence>
<keyword evidence="3 7" id="KW-0227">DNA damage</keyword>
<dbReference type="Pfam" id="PF05188">
    <property type="entry name" value="MutS_II"/>
    <property type="match status" value="1"/>
</dbReference>
<dbReference type="SUPFAM" id="SSF53150">
    <property type="entry name" value="DNA repair protein MutS, domain II"/>
    <property type="match status" value="1"/>
</dbReference>
<dbReference type="SUPFAM" id="SSF52540">
    <property type="entry name" value="P-loop containing nucleoside triphosphate hydrolases"/>
    <property type="match status" value="1"/>
</dbReference>
<organism evidence="11 12">
    <name type="scientific">Peptostreptococcus equinus</name>
    <dbReference type="NCBI Taxonomy" id="3003601"/>
    <lineage>
        <taxon>Bacteria</taxon>
        <taxon>Bacillati</taxon>
        <taxon>Bacillota</taxon>
        <taxon>Clostridia</taxon>
        <taxon>Peptostreptococcales</taxon>
        <taxon>Peptostreptococcaceae</taxon>
        <taxon>Peptostreptococcus</taxon>
    </lineage>
</organism>
<evidence type="ECO:0000256" key="2">
    <source>
        <dbReference type="ARBA" id="ARBA00022741"/>
    </source>
</evidence>
<dbReference type="SMART" id="SM00534">
    <property type="entry name" value="MUTSac"/>
    <property type="match status" value="1"/>
</dbReference>
<dbReference type="NCBIfam" id="NF003810">
    <property type="entry name" value="PRK05399.1"/>
    <property type="match status" value="1"/>
</dbReference>
<dbReference type="Gene3D" id="3.30.420.110">
    <property type="entry name" value="MutS, connector domain"/>
    <property type="match status" value="1"/>
</dbReference>
<dbReference type="Proteomes" id="UP001164187">
    <property type="component" value="Chromosome"/>
</dbReference>
<dbReference type="SUPFAM" id="SSF48334">
    <property type="entry name" value="DNA repair protein MutS, domain III"/>
    <property type="match status" value="1"/>
</dbReference>
<evidence type="ECO:0000256" key="1">
    <source>
        <dbReference type="ARBA" id="ARBA00006271"/>
    </source>
</evidence>
<sequence length="880" mass="100381">MNIDKEKLSPMMRKYLETKEEYPDCILFYRLGDFYEMFFDDALLASKVLDITLTGKACGLEERAPMCGVPYHSVSQYLTRMIEAGYKVAIGEQVEDPATAKGLVKREVVKVVTPGTLLEDDSLEKAKNNYLMVVYFQGKNATISYVDISTGELNITKIKSNKAKEEVARVSPSEIISNNEDFIEDIRSLANMANIYLNIGFNEDLLEESILKETFKEEYLKDLQINDDKDIISCLAIVMNYIRNTQMQSSNNISKINIYNPDNFMTLDLFTKVNLELVKTMRGSNKKGSLLNVLDCTSTPMGSRMLRKFIEQPLVDKEKIQRRLDITEEIYSNYILRDELKSALSNIFDLERICAKVAYDRVMPKDLLNLKNSISALGPIIEALNISRANILSEFRDNIDPLDDLFNLIDKSILETPSNTIKDGNIIKSQYSNELYDLRDISNNGANMIAQIEKNEKENTGAKTLKIGYNKVFGYYIEITKVALLQANLSDKYIRKQTLVNAERFITPELKEIEDKIINAEDKIKDLEYRLYKEIRNNIFKNIERIQRVANLIAELDVYVSNAIVADKNSYVKPQINTESIMLVKDGRHPVIEQIMGRESFISNDTNINRDNTISIITGPNMSGKSTYMRQTALIALMAHLGSFVPASYANIPLLDRIFTRVGASDDLSQGQSTFMVEMSEVSQILKNASKNSLIILDEIGRGTSTYDGISLAWSIVEYIQKNIGAKTLFATHYHELTDLENQFDGIKNYSVEVKEEKEEILFLRKIVPCAADRSYGIYVAKLAQLPDNVLNRADEILSELEKKHIENQSSIKKVIADNNRNSIQENQLTFDMINHKNDDKEKEFLNEVANIDFMNSTPMDIMNKMFELQKKAKELICQE</sequence>
<evidence type="ECO:0000256" key="3">
    <source>
        <dbReference type="ARBA" id="ARBA00022763"/>
    </source>
</evidence>
<dbReference type="EMBL" id="CP114052">
    <property type="protein sequence ID" value="WAW15809.1"/>
    <property type="molecule type" value="Genomic_DNA"/>
</dbReference>
<dbReference type="InterPro" id="IPR036678">
    <property type="entry name" value="MutS_con_dom_sf"/>
</dbReference>
<accession>A0ABY7JTJ0</accession>
<dbReference type="InterPro" id="IPR007696">
    <property type="entry name" value="DNA_mismatch_repair_MutS_core"/>
</dbReference>
<dbReference type="Pfam" id="PF05190">
    <property type="entry name" value="MutS_IV"/>
    <property type="match status" value="1"/>
</dbReference>
<dbReference type="Pfam" id="PF01624">
    <property type="entry name" value="MutS_I"/>
    <property type="match status" value="1"/>
</dbReference>
<feature type="domain" description="DNA mismatch repair proteins mutS family" evidence="10">
    <location>
        <begin position="693"/>
        <end position="709"/>
    </location>
</feature>
<dbReference type="Gene3D" id="3.40.1170.10">
    <property type="entry name" value="DNA repair protein MutS, domain I"/>
    <property type="match status" value="1"/>
</dbReference>
<dbReference type="InterPro" id="IPR007861">
    <property type="entry name" value="DNA_mismatch_repair_MutS_clamp"/>
</dbReference>
<keyword evidence="4 7" id="KW-0067">ATP-binding</keyword>
<comment type="similarity">
    <text evidence="1 7 9">Belongs to the DNA mismatch repair MutS family.</text>
</comment>
<gene>
    <name evidence="7 11" type="primary">mutS</name>
    <name evidence="11" type="ORF">O0R46_04975</name>
</gene>
<dbReference type="InterPro" id="IPR005748">
    <property type="entry name" value="DNA_mismatch_repair_MutS"/>
</dbReference>
<dbReference type="CDD" id="cd03284">
    <property type="entry name" value="ABC_MutS1"/>
    <property type="match status" value="1"/>
</dbReference>
<feature type="binding site" evidence="7">
    <location>
        <begin position="619"/>
        <end position="626"/>
    </location>
    <ligand>
        <name>ATP</name>
        <dbReference type="ChEBI" id="CHEBI:30616"/>
    </ligand>
</feature>
<dbReference type="InterPro" id="IPR045076">
    <property type="entry name" value="MutS"/>
</dbReference>
<name>A0ABY7JTJ0_9FIRM</name>
<dbReference type="InterPro" id="IPR027417">
    <property type="entry name" value="P-loop_NTPase"/>
</dbReference>
<evidence type="ECO:0000256" key="7">
    <source>
        <dbReference type="HAMAP-Rule" id="MF_00096"/>
    </source>
</evidence>
<evidence type="ECO:0000256" key="8">
    <source>
        <dbReference type="NCBIfam" id="TIGR01070"/>
    </source>
</evidence>
<dbReference type="InterPro" id="IPR007695">
    <property type="entry name" value="DNA_mismatch_repair_MutS-lik_N"/>
</dbReference>